<dbReference type="EMBL" id="CP002353">
    <property type="protein sequence ID" value="ADV61302.1"/>
    <property type="molecule type" value="Genomic_DNA"/>
</dbReference>
<evidence type="ECO:0000259" key="8">
    <source>
        <dbReference type="Pfam" id="PF25967"/>
    </source>
</evidence>
<dbReference type="PANTHER" id="PTHR30158">
    <property type="entry name" value="ACRA/E-RELATED COMPONENT OF DRUG EFFLUX TRANSPORTER"/>
    <property type="match status" value="1"/>
</dbReference>
<dbReference type="KEGG" id="ipa:Isop_0711"/>
<dbReference type="Pfam" id="PF25967">
    <property type="entry name" value="RND-MFP_C"/>
    <property type="match status" value="1"/>
</dbReference>
<evidence type="ECO:0000259" key="5">
    <source>
        <dbReference type="Pfam" id="PF25876"/>
    </source>
</evidence>
<gene>
    <name evidence="9" type="ordered locus">Isop_0711</name>
</gene>
<dbReference type="FunFam" id="2.40.420.20:FF:000001">
    <property type="entry name" value="Efflux RND transporter periplasmic adaptor subunit"/>
    <property type="match status" value="1"/>
</dbReference>
<dbReference type="Gene3D" id="2.40.30.170">
    <property type="match status" value="1"/>
</dbReference>
<dbReference type="HOGENOM" id="CLU_018816_2_1_0"/>
<dbReference type="Gene3D" id="1.10.287.470">
    <property type="entry name" value="Helix hairpin bin"/>
    <property type="match status" value="1"/>
</dbReference>
<dbReference type="RefSeq" id="WP_013563591.1">
    <property type="nucleotide sequence ID" value="NC_014962.1"/>
</dbReference>
<evidence type="ECO:0000313" key="10">
    <source>
        <dbReference type="Proteomes" id="UP000008631"/>
    </source>
</evidence>
<name>E8R196_ISOPI</name>
<dbReference type="AlphaFoldDB" id="E8R196"/>
<accession>E8R196</accession>
<dbReference type="eggNOG" id="COG0845">
    <property type="taxonomic scope" value="Bacteria"/>
</dbReference>
<comment type="subcellular location">
    <subcellularLocation>
        <location evidence="1">Cell envelope</location>
    </subcellularLocation>
</comment>
<reference key="1">
    <citation type="submission" date="2010-11" db="EMBL/GenBank/DDBJ databases">
        <title>The complete sequence of chromosome of Isophaera pallida ATCC 43644.</title>
        <authorList>
            <consortium name="US DOE Joint Genome Institute (JGI-PGF)"/>
            <person name="Lucas S."/>
            <person name="Copeland A."/>
            <person name="Lapidus A."/>
            <person name="Bruce D."/>
            <person name="Goodwin L."/>
            <person name="Pitluck S."/>
            <person name="Kyrpides N."/>
            <person name="Mavromatis K."/>
            <person name="Pagani I."/>
            <person name="Ivanova N."/>
            <person name="Saunders E."/>
            <person name="Brettin T."/>
            <person name="Detter J.C."/>
            <person name="Han C."/>
            <person name="Tapia R."/>
            <person name="Land M."/>
            <person name="Hauser L."/>
            <person name="Markowitz V."/>
            <person name="Cheng J.-F."/>
            <person name="Hugenholtz P."/>
            <person name="Woyke T."/>
            <person name="Wu D."/>
            <person name="Eisen J.A."/>
        </authorList>
    </citation>
    <scope>NUCLEOTIDE SEQUENCE</scope>
    <source>
        <strain>ATCC 43644</strain>
    </source>
</reference>
<dbReference type="Pfam" id="PF25944">
    <property type="entry name" value="Beta-barrel_RND"/>
    <property type="match status" value="1"/>
</dbReference>
<organism evidence="9 10">
    <name type="scientific">Isosphaera pallida (strain ATCC 43644 / DSM 9630 / IS1B)</name>
    <dbReference type="NCBI Taxonomy" id="575540"/>
    <lineage>
        <taxon>Bacteria</taxon>
        <taxon>Pseudomonadati</taxon>
        <taxon>Planctomycetota</taxon>
        <taxon>Planctomycetia</taxon>
        <taxon>Isosphaerales</taxon>
        <taxon>Isosphaeraceae</taxon>
        <taxon>Isosphaera</taxon>
    </lineage>
</organism>
<dbReference type="FunCoup" id="E8R196">
    <property type="interactions" value="226"/>
</dbReference>
<dbReference type="GO" id="GO:0005886">
    <property type="term" value="C:plasma membrane"/>
    <property type="evidence" value="ECO:0007669"/>
    <property type="project" value="TreeGrafter"/>
</dbReference>
<dbReference type="STRING" id="575540.Isop_0711"/>
<dbReference type="OrthoDB" id="9816569at2"/>
<comment type="similarity">
    <text evidence="2">Belongs to the membrane fusion protein (MFP) (TC 8.A.1) family.</text>
</comment>
<dbReference type="InParanoid" id="E8R196"/>
<feature type="domain" description="Multidrug resistance protein MdtA-like beta-barrel" evidence="7">
    <location>
        <begin position="226"/>
        <end position="329"/>
    </location>
</feature>
<evidence type="ECO:0000259" key="7">
    <source>
        <dbReference type="Pfam" id="PF25944"/>
    </source>
</evidence>
<dbReference type="InterPro" id="IPR058624">
    <property type="entry name" value="MdtA-like_HH"/>
</dbReference>
<evidence type="ECO:0000256" key="4">
    <source>
        <dbReference type="SAM" id="MobiDB-lite"/>
    </source>
</evidence>
<dbReference type="SUPFAM" id="SSF111369">
    <property type="entry name" value="HlyD-like secretion proteins"/>
    <property type="match status" value="1"/>
</dbReference>
<feature type="domain" description="Multidrug resistance protein MdtA-like barrel-sandwich hybrid" evidence="6">
    <location>
        <begin position="82"/>
        <end position="218"/>
    </location>
</feature>
<sequence length="484" mass="51780">MTSSPPIIQPTVFAHRSCQPRQHLRRWTTQAATVILAAALGCAPRNEYAPPPPPTVTVARPESREVADTLEFTGTSRAFASVVLKARVSGYLKELKFRDGQEVAEGDPLFVIDPEPFEARLAQAKADLNRAEAAAALAQAEINRQRQLAQRNASSSQELDLKAAALKTAQAEIDAARAAIRAAQLDLDFTVVRAPISGRIGRRLVDPGNLVEAEKTELATLDRLDPLYVEFTVSERDLLEVLGTVVERARATLAVPPNSPGGSRAATPPGVVLEMGLGEDRSFPFRGELDYTDTGVDSGSGTMIFRGVFPNPDRRLVPGLFCRVRVTVGAPRARLVVPERALGIDLRGEYVLVVNAEDQVEIRPVRTGPVIDNGLKVIREGLGADEWVVVNGLQRARPGAKVAVEGRDAPTSPGESRGRAEDSANPTPTANTGLSDKERSLNLPAPDHSRPDESPSSVKVTPRATTPARPDLKTPSGSLTASGA</sequence>
<dbReference type="GO" id="GO:0022857">
    <property type="term" value="F:transmembrane transporter activity"/>
    <property type="evidence" value="ECO:0007669"/>
    <property type="project" value="InterPro"/>
</dbReference>
<evidence type="ECO:0000256" key="1">
    <source>
        <dbReference type="ARBA" id="ARBA00004196"/>
    </source>
</evidence>
<dbReference type="PANTHER" id="PTHR30158:SF24">
    <property type="entry name" value="HLYD FAMILY SECRETION PROTEIN"/>
    <property type="match status" value="1"/>
</dbReference>
<reference evidence="9 10" key="2">
    <citation type="journal article" date="2011" name="Stand. Genomic Sci.">
        <title>Complete genome sequence of Isosphaera pallida type strain (IS1B).</title>
        <authorList>
            <consortium name="US DOE Joint Genome Institute (JGI-PGF)"/>
            <person name="Goker M."/>
            <person name="Cleland D."/>
            <person name="Saunders E."/>
            <person name="Lapidus A."/>
            <person name="Nolan M."/>
            <person name="Lucas S."/>
            <person name="Hammon N."/>
            <person name="Deshpande S."/>
            <person name="Cheng J.F."/>
            <person name="Tapia R."/>
            <person name="Han C."/>
            <person name="Goodwin L."/>
            <person name="Pitluck S."/>
            <person name="Liolios K."/>
            <person name="Pagani I."/>
            <person name="Ivanova N."/>
            <person name="Mavromatis K."/>
            <person name="Pati A."/>
            <person name="Chen A."/>
            <person name="Palaniappan K."/>
            <person name="Land M."/>
            <person name="Hauser L."/>
            <person name="Chang Y.J."/>
            <person name="Jeffries C.D."/>
            <person name="Detter J.C."/>
            <person name="Beck B."/>
            <person name="Woyke T."/>
            <person name="Bristow J."/>
            <person name="Eisen J.A."/>
            <person name="Markowitz V."/>
            <person name="Hugenholtz P."/>
            <person name="Kyrpides N.C."/>
            <person name="Klenk H.P."/>
        </authorList>
    </citation>
    <scope>NUCLEOTIDE SEQUENCE [LARGE SCALE GENOMIC DNA]</scope>
    <source>
        <strain evidence="10">ATCC 43644 / DSM 9630 / IS1B</strain>
    </source>
</reference>
<dbReference type="Pfam" id="PF25876">
    <property type="entry name" value="HH_MFP_RND"/>
    <property type="match status" value="1"/>
</dbReference>
<feature type="coiled-coil region" evidence="3">
    <location>
        <begin position="121"/>
        <end position="186"/>
    </location>
</feature>
<dbReference type="Gene3D" id="2.40.50.100">
    <property type="match status" value="1"/>
</dbReference>
<keyword evidence="3" id="KW-0175">Coiled coil</keyword>
<dbReference type="InterPro" id="IPR058625">
    <property type="entry name" value="MdtA-like_BSH"/>
</dbReference>
<dbReference type="InterPro" id="IPR058627">
    <property type="entry name" value="MdtA-like_C"/>
</dbReference>
<dbReference type="Gene3D" id="2.40.420.20">
    <property type="match status" value="1"/>
</dbReference>
<dbReference type="InterPro" id="IPR058626">
    <property type="entry name" value="MdtA-like_b-barrel"/>
</dbReference>
<feature type="compositionally biased region" description="Polar residues" evidence="4">
    <location>
        <begin position="424"/>
        <end position="434"/>
    </location>
</feature>
<dbReference type="Proteomes" id="UP000008631">
    <property type="component" value="Chromosome"/>
</dbReference>
<dbReference type="Pfam" id="PF25917">
    <property type="entry name" value="BSH_RND"/>
    <property type="match status" value="1"/>
</dbReference>
<protein>
    <submittedName>
        <fullName evidence="9">Efflux transporter, RND family, MFP subunit</fullName>
    </submittedName>
</protein>
<feature type="domain" description="Multidrug resistance protein MdtA-like alpha-helical hairpin" evidence="5">
    <location>
        <begin position="121"/>
        <end position="190"/>
    </location>
</feature>
<dbReference type="GO" id="GO:0046677">
    <property type="term" value="P:response to antibiotic"/>
    <property type="evidence" value="ECO:0007669"/>
    <property type="project" value="TreeGrafter"/>
</dbReference>
<evidence type="ECO:0000259" key="6">
    <source>
        <dbReference type="Pfam" id="PF25917"/>
    </source>
</evidence>
<dbReference type="InterPro" id="IPR006143">
    <property type="entry name" value="RND_pump_MFP"/>
</dbReference>
<evidence type="ECO:0000313" key="9">
    <source>
        <dbReference type="EMBL" id="ADV61302.1"/>
    </source>
</evidence>
<dbReference type="NCBIfam" id="TIGR01730">
    <property type="entry name" value="RND_mfp"/>
    <property type="match status" value="1"/>
</dbReference>
<feature type="region of interest" description="Disordered" evidence="4">
    <location>
        <begin position="398"/>
        <end position="484"/>
    </location>
</feature>
<evidence type="ECO:0000256" key="3">
    <source>
        <dbReference type="SAM" id="Coils"/>
    </source>
</evidence>
<keyword evidence="10" id="KW-1185">Reference proteome</keyword>
<feature type="compositionally biased region" description="Polar residues" evidence="4">
    <location>
        <begin position="475"/>
        <end position="484"/>
    </location>
</feature>
<feature type="domain" description="Multidrug resistance protein MdtA-like C-terminal permuted SH3" evidence="8">
    <location>
        <begin position="335"/>
        <end position="395"/>
    </location>
</feature>
<evidence type="ECO:0000256" key="2">
    <source>
        <dbReference type="ARBA" id="ARBA00009477"/>
    </source>
</evidence>
<dbReference type="GO" id="GO:0030313">
    <property type="term" value="C:cell envelope"/>
    <property type="evidence" value="ECO:0007669"/>
    <property type="project" value="UniProtKB-SubCell"/>
</dbReference>
<proteinExistence type="inferred from homology"/>